<evidence type="ECO:0000259" key="3">
    <source>
        <dbReference type="Pfam" id="PF04412"/>
    </source>
</evidence>
<dbReference type="OrthoDB" id="1550274at2"/>
<dbReference type="HOGENOM" id="CLU_018825_1_0_7"/>
<gene>
    <name evidence="4" type="ordered locus">Desti_4925</name>
</gene>
<evidence type="ECO:0000256" key="2">
    <source>
        <dbReference type="ARBA" id="ARBA00023239"/>
    </source>
</evidence>
<dbReference type="AlphaFoldDB" id="I4CD98"/>
<evidence type="ECO:0000256" key="1">
    <source>
        <dbReference type="ARBA" id="ARBA00023004"/>
    </source>
</evidence>
<proteinExistence type="predicted"/>
<keyword evidence="5" id="KW-1185">Reference proteome</keyword>
<keyword evidence="1" id="KW-0408">Iron</keyword>
<name>I4CD98_DESTA</name>
<feature type="domain" description="Phosphomevalonate dehydratase large subunit-like" evidence="3">
    <location>
        <begin position="1"/>
        <end position="406"/>
    </location>
</feature>
<sequence length="410" mass="44599">MILSSTEEAMACGKCGPGLEKCMNILIKFGEAMGAEKMVPISSAHTIPREPPDLLMEMTEGVEQTGTFTTLHALMSAFDPHLWQKMGISEEYASREIPVLNQRLDIYRKLGFYETYTCLPMLVGNLPRRGDFISWIGSCAQLFVNSLLGARTNRDGAVVNLAAAITGKAPYRGLFLDENRHGQVLVELEGVDPYGITYTDLSAIGYYVGSRAQHRNVVVNGLPRELNISHLLALMAPLPASGSVAICHIVGSTPEAPTLEQALGNQKPADVITVDKKAIEETKALHALNNSETVDMCILGCPHCTIQEIRSIAGKLTGRKLRDGRRLWIGSPYQTYYLAQTMGYCRTIEDAGGVVSSSCMATIPDSPIPDDVKTLATNSFKAAHYISRLTKGRVKVAVMEMSECIDAISA</sequence>
<dbReference type="PANTHER" id="PTHR36577">
    <property type="entry name" value="DUF521 DOMAIN PROTEIN (AFU_ORTHOLOGUE AFUA_6G00490)"/>
    <property type="match status" value="1"/>
</dbReference>
<evidence type="ECO:0000313" key="5">
    <source>
        <dbReference type="Proteomes" id="UP000006055"/>
    </source>
</evidence>
<evidence type="ECO:0000313" key="4">
    <source>
        <dbReference type="EMBL" id="AFM27539.1"/>
    </source>
</evidence>
<reference evidence="5" key="1">
    <citation type="submission" date="2012-06" db="EMBL/GenBank/DDBJ databases">
        <title>Complete sequence of chromosome of Desulfomonile tiedjei DSM 6799.</title>
        <authorList>
            <person name="Lucas S."/>
            <person name="Copeland A."/>
            <person name="Lapidus A."/>
            <person name="Glavina del Rio T."/>
            <person name="Dalin E."/>
            <person name="Tice H."/>
            <person name="Bruce D."/>
            <person name="Goodwin L."/>
            <person name="Pitluck S."/>
            <person name="Peters L."/>
            <person name="Ovchinnikova G."/>
            <person name="Zeytun A."/>
            <person name="Lu M."/>
            <person name="Kyrpides N."/>
            <person name="Mavromatis K."/>
            <person name="Ivanova N."/>
            <person name="Brettin T."/>
            <person name="Detter J.C."/>
            <person name="Han C."/>
            <person name="Larimer F."/>
            <person name="Land M."/>
            <person name="Hauser L."/>
            <person name="Markowitz V."/>
            <person name="Cheng J.-F."/>
            <person name="Hugenholtz P."/>
            <person name="Woyke T."/>
            <person name="Wu D."/>
            <person name="Spring S."/>
            <person name="Schroeder M."/>
            <person name="Brambilla E."/>
            <person name="Klenk H.-P."/>
            <person name="Eisen J.A."/>
        </authorList>
    </citation>
    <scope>NUCLEOTIDE SEQUENCE [LARGE SCALE GENOMIC DNA]</scope>
    <source>
        <strain evidence="5">ATCC 49306 / DSM 6799 / DCB-1</strain>
    </source>
</reference>
<dbReference type="Pfam" id="PF04412">
    <property type="entry name" value="AcnX"/>
    <property type="match status" value="1"/>
</dbReference>
<protein>
    <recommendedName>
        <fullName evidence="3">Phosphomevalonate dehydratase large subunit-like domain-containing protein</fullName>
    </recommendedName>
</protein>
<keyword evidence="2" id="KW-0456">Lyase</keyword>
<dbReference type="EMBL" id="CP003360">
    <property type="protein sequence ID" value="AFM27539.1"/>
    <property type="molecule type" value="Genomic_DNA"/>
</dbReference>
<dbReference type="STRING" id="706587.Desti_4925"/>
<dbReference type="KEGG" id="dti:Desti_4925"/>
<dbReference type="RefSeq" id="WP_014812645.1">
    <property type="nucleotide sequence ID" value="NC_018025.1"/>
</dbReference>
<dbReference type="GO" id="GO:0016829">
    <property type="term" value="F:lyase activity"/>
    <property type="evidence" value="ECO:0007669"/>
    <property type="project" value="UniProtKB-KW"/>
</dbReference>
<accession>I4CD98</accession>
<dbReference type="eggNOG" id="COG1679">
    <property type="taxonomic scope" value="Bacteria"/>
</dbReference>
<dbReference type="PANTHER" id="PTHR36577:SF3">
    <property type="entry name" value="DUF521 DOMAIN PROTEIN (AFU_ORTHOLOGUE AFUA_6G00490)"/>
    <property type="match status" value="1"/>
</dbReference>
<dbReference type="InterPro" id="IPR007506">
    <property type="entry name" value="PMDh-L-like_dom"/>
</dbReference>
<dbReference type="Proteomes" id="UP000006055">
    <property type="component" value="Chromosome"/>
</dbReference>
<organism evidence="4 5">
    <name type="scientific">Desulfomonile tiedjei (strain ATCC 49306 / DSM 6799 / DCB-1)</name>
    <dbReference type="NCBI Taxonomy" id="706587"/>
    <lineage>
        <taxon>Bacteria</taxon>
        <taxon>Pseudomonadati</taxon>
        <taxon>Thermodesulfobacteriota</taxon>
        <taxon>Desulfomonilia</taxon>
        <taxon>Desulfomonilales</taxon>
        <taxon>Desulfomonilaceae</taxon>
        <taxon>Desulfomonile</taxon>
    </lineage>
</organism>